<evidence type="ECO:0000313" key="2">
    <source>
        <dbReference type="EMBL" id="TVU24530.1"/>
    </source>
</evidence>
<dbReference type="EMBL" id="RWGY01000013">
    <property type="protein sequence ID" value="TVU24530.1"/>
    <property type="molecule type" value="Genomic_DNA"/>
</dbReference>
<feature type="compositionally biased region" description="Polar residues" evidence="1">
    <location>
        <begin position="159"/>
        <end position="169"/>
    </location>
</feature>
<keyword evidence="3" id="KW-1185">Reference proteome</keyword>
<accession>A0A5J9UMX2</accession>
<sequence length="169" mass="18600">MASPRPETRATRNSIAFIAAAPASKPLERLVSMRRNDTPATPASNTFQYIKVTKKLEAAVRCSLMESGDIPSRSAKTRGDQGIYCIWNSRHHMLDIILSSLQIDLQTNKSLLVESLDAFSTTLASHFSSWAVELMIQIAHTGQDKNGLAPRAGDGQHDLNLNNQELPRS</sequence>
<dbReference type="Proteomes" id="UP000324897">
    <property type="component" value="Chromosome 2"/>
</dbReference>
<dbReference type="AlphaFoldDB" id="A0A5J9UMX2"/>
<feature type="non-terminal residue" evidence="2">
    <location>
        <position position="1"/>
    </location>
</feature>
<evidence type="ECO:0000313" key="3">
    <source>
        <dbReference type="Proteomes" id="UP000324897"/>
    </source>
</evidence>
<organism evidence="2 3">
    <name type="scientific">Eragrostis curvula</name>
    <name type="common">weeping love grass</name>
    <dbReference type="NCBI Taxonomy" id="38414"/>
    <lineage>
        <taxon>Eukaryota</taxon>
        <taxon>Viridiplantae</taxon>
        <taxon>Streptophyta</taxon>
        <taxon>Embryophyta</taxon>
        <taxon>Tracheophyta</taxon>
        <taxon>Spermatophyta</taxon>
        <taxon>Magnoliopsida</taxon>
        <taxon>Liliopsida</taxon>
        <taxon>Poales</taxon>
        <taxon>Poaceae</taxon>
        <taxon>PACMAD clade</taxon>
        <taxon>Chloridoideae</taxon>
        <taxon>Eragrostideae</taxon>
        <taxon>Eragrostidinae</taxon>
        <taxon>Eragrostis</taxon>
    </lineage>
</organism>
<protein>
    <submittedName>
        <fullName evidence="2">Uncharacterized protein</fullName>
    </submittedName>
</protein>
<evidence type="ECO:0000256" key="1">
    <source>
        <dbReference type="SAM" id="MobiDB-lite"/>
    </source>
</evidence>
<dbReference type="Gramene" id="TVU24530">
    <property type="protein sequence ID" value="TVU24530"/>
    <property type="gene ID" value="EJB05_26972"/>
</dbReference>
<proteinExistence type="predicted"/>
<name>A0A5J9UMX2_9POAL</name>
<gene>
    <name evidence="2" type="ORF">EJB05_26972</name>
</gene>
<comment type="caution">
    <text evidence="2">The sequence shown here is derived from an EMBL/GenBank/DDBJ whole genome shotgun (WGS) entry which is preliminary data.</text>
</comment>
<feature type="region of interest" description="Disordered" evidence="1">
    <location>
        <begin position="146"/>
        <end position="169"/>
    </location>
</feature>
<reference evidence="2 3" key="1">
    <citation type="journal article" date="2019" name="Sci. Rep.">
        <title>A high-quality genome of Eragrostis curvula grass provides insights into Poaceae evolution and supports new strategies to enhance forage quality.</title>
        <authorList>
            <person name="Carballo J."/>
            <person name="Santos B.A.C.M."/>
            <person name="Zappacosta D."/>
            <person name="Garbus I."/>
            <person name="Selva J.P."/>
            <person name="Gallo C.A."/>
            <person name="Diaz A."/>
            <person name="Albertini E."/>
            <person name="Caccamo M."/>
            <person name="Echenique V."/>
        </authorList>
    </citation>
    <scope>NUCLEOTIDE SEQUENCE [LARGE SCALE GENOMIC DNA]</scope>
    <source>
        <strain evidence="3">cv. Victoria</strain>
        <tissue evidence="2">Leaf</tissue>
    </source>
</reference>